<dbReference type="GO" id="GO:0003700">
    <property type="term" value="F:DNA-binding transcription factor activity"/>
    <property type="evidence" value="ECO:0007669"/>
    <property type="project" value="InterPro"/>
</dbReference>
<keyword evidence="4" id="KW-0805">Transcription regulation</keyword>
<feature type="binding site" evidence="7">
    <location>
        <position position="137"/>
    </location>
    <ligand>
        <name>Zn(2+)</name>
        <dbReference type="ChEBI" id="CHEBI:29105"/>
    </ligand>
</feature>
<dbReference type="Gene3D" id="1.10.10.10">
    <property type="entry name" value="Winged helix-like DNA-binding domain superfamily/Winged helix DNA-binding domain"/>
    <property type="match status" value="1"/>
</dbReference>
<dbReference type="InterPro" id="IPR002481">
    <property type="entry name" value="FUR"/>
</dbReference>
<keyword evidence="7" id="KW-0479">Metal-binding</keyword>
<feature type="binding site" evidence="8">
    <location>
        <position position="111"/>
    </location>
    <ligand>
        <name>Fe cation</name>
        <dbReference type="ChEBI" id="CHEBI:24875"/>
    </ligand>
</feature>
<accession>A0A3D9KWB8</accession>
<keyword evidence="6" id="KW-0804">Transcription</keyword>
<dbReference type="CDD" id="cd07153">
    <property type="entry name" value="Fur_like"/>
    <property type="match status" value="1"/>
</dbReference>
<dbReference type="AlphaFoldDB" id="A0A3D9KWB8"/>
<dbReference type="Pfam" id="PF01475">
    <property type="entry name" value="FUR"/>
    <property type="match status" value="1"/>
</dbReference>
<comment type="cofactor">
    <cofactor evidence="8">
        <name>Mn(2+)</name>
        <dbReference type="ChEBI" id="CHEBI:29035"/>
    </cofactor>
    <cofactor evidence="8">
        <name>Fe(2+)</name>
        <dbReference type="ChEBI" id="CHEBI:29033"/>
    </cofactor>
    <text evidence="8">Binds 1 Mn(2+) or Fe(2+) ion per subunit.</text>
</comment>
<keyword evidence="3 7" id="KW-0862">Zinc</keyword>
<dbReference type="InterPro" id="IPR043135">
    <property type="entry name" value="Fur_C"/>
</dbReference>
<evidence type="ECO:0000256" key="8">
    <source>
        <dbReference type="PIRSR" id="PIRSR602481-2"/>
    </source>
</evidence>
<evidence type="ECO:0000313" key="10">
    <source>
        <dbReference type="Proteomes" id="UP000256779"/>
    </source>
</evidence>
<comment type="cofactor">
    <cofactor evidence="7">
        <name>Zn(2+)</name>
        <dbReference type="ChEBI" id="CHEBI:29105"/>
    </cofactor>
    <text evidence="7">Binds 1 zinc ion per subunit.</text>
</comment>
<dbReference type="Proteomes" id="UP000256779">
    <property type="component" value="Unassembled WGS sequence"/>
</dbReference>
<reference evidence="9 10" key="1">
    <citation type="submission" date="2018-07" db="EMBL/GenBank/DDBJ databases">
        <title>Genomic Encyclopedia of Type Strains, Phase IV (KMG-IV): sequencing the most valuable type-strain genomes for metagenomic binning, comparative biology and taxonomic classification.</title>
        <authorList>
            <person name="Goeker M."/>
        </authorList>
    </citation>
    <scope>NUCLEOTIDE SEQUENCE [LARGE SCALE GENOMIC DNA]</scope>
    <source>
        <strain evidence="9 10">DSM 4134</strain>
    </source>
</reference>
<protein>
    <submittedName>
        <fullName evidence="9">Fur family ferric uptake transcriptional regulator</fullName>
    </submittedName>
</protein>
<dbReference type="PANTHER" id="PTHR33202">
    <property type="entry name" value="ZINC UPTAKE REGULATION PROTEIN"/>
    <property type="match status" value="1"/>
</dbReference>
<dbReference type="SUPFAM" id="SSF46785">
    <property type="entry name" value="Winged helix' DNA-binding domain"/>
    <property type="match status" value="1"/>
</dbReference>
<dbReference type="GO" id="GO:0045892">
    <property type="term" value="P:negative regulation of DNA-templated transcription"/>
    <property type="evidence" value="ECO:0007669"/>
    <property type="project" value="TreeGrafter"/>
</dbReference>
<dbReference type="GO" id="GO:0000976">
    <property type="term" value="F:transcription cis-regulatory region binding"/>
    <property type="evidence" value="ECO:0007669"/>
    <property type="project" value="TreeGrafter"/>
</dbReference>
<dbReference type="GO" id="GO:1900376">
    <property type="term" value="P:regulation of secondary metabolite biosynthetic process"/>
    <property type="evidence" value="ECO:0007669"/>
    <property type="project" value="TreeGrafter"/>
</dbReference>
<keyword evidence="5" id="KW-0238">DNA-binding</keyword>
<keyword evidence="10" id="KW-1185">Reference proteome</keyword>
<comment type="caution">
    <text evidence="9">The sequence shown here is derived from an EMBL/GenBank/DDBJ whole genome shotgun (WGS) entry which is preliminary data.</text>
</comment>
<gene>
    <name evidence="9" type="ORF">C7460_13246</name>
</gene>
<name>A0A3D9KWB8_MARFU</name>
<dbReference type="OrthoDB" id="594893at2"/>
<dbReference type="GO" id="GO:0008270">
    <property type="term" value="F:zinc ion binding"/>
    <property type="evidence" value="ECO:0007669"/>
    <property type="project" value="TreeGrafter"/>
</dbReference>
<dbReference type="RefSeq" id="WP_115870324.1">
    <property type="nucleotide sequence ID" value="NZ_QREG01000032.1"/>
</dbReference>
<evidence type="ECO:0000313" key="9">
    <source>
        <dbReference type="EMBL" id="RED92234.1"/>
    </source>
</evidence>
<evidence type="ECO:0000256" key="5">
    <source>
        <dbReference type="ARBA" id="ARBA00023125"/>
    </source>
</evidence>
<evidence type="ECO:0000256" key="7">
    <source>
        <dbReference type="PIRSR" id="PIRSR602481-1"/>
    </source>
</evidence>
<keyword evidence="8" id="KW-0408">Iron</keyword>
<evidence type="ECO:0000256" key="4">
    <source>
        <dbReference type="ARBA" id="ARBA00023015"/>
    </source>
</evidence>
<dbReference type="InterPro" id="IPR036390">
    <property type="entry name" value="WH_DNA-bd_sf"/>
</dbReference>
<feature type="binding site" evidence="7">
    <location>
        <position position="100"/>
    </location>
    <ligand>
        <name>Zn(2+)</name>
        <dbReference type="ChEBI" id="CHEBI:29105"/>
    </ligand>
</feature>
<keyword evidence="2" id="KW-0678">Repressor</keyword>
<evidence type="ECO:0000256" key="2">
    <source>
        <dbReference type="ARBA" id="ARBA00022491"/>
    </source>
</evidence>
<feature type="binding site" evidence="7">
    <location>
        <position position="134"/>
    </location>
    <ligand>
        <name>Zn(2+)</name>
        <dbReference type="ChEBI" id="CHEBI:29105"/>
    </ligand>
</feature>
<comment type="similarity">
    <text evidence="1">Belongs to the Fur family.</text>
</comment>
<feature type="binding site" evidence="7">
    <location>
        <position position="97"/>
    </location>
    <ligand>
        <name>Zn(2+)</name>
        <dbReference type="ChEBI" id="CHEBI:29105"/>
    </ligand>
</feature>
<evidence type="ECO:0000256" key="1">
    <source>
        <dbReference type="ARBA" id="ARBA00007957"/>
    </source>
</evidence>
<proteinExistence type="inferred from homology"/>
<evidence type="ECO:0000256" key="3">
    <source>
        <dbReference type="ARBA" id="ARBA00022833"/>
    </source>
</evidence>
<dbReference type="Gene3D" id="3.30.1490.190">
    <property type="match status" value="1"/>
</dbReference>
<dbReference type="InterPro" id="IPR036388">
    <property type="entry name" value="WH-like_DNA-bd_sf"/>
</dbReference>
<dbReference type="PANTHER" id="PTHR33202:SF22">
    <property type="entry name" value="HYDROGEN PEROXIDE SENSITIVE REPRESSOR"/>
    <property type="match status" value="1"/>
</dbReference>
<sequence>MKYSELKQSLKNHKLRITDCRMDVLAYFKEMQRALSFKDLEDKFQEYDRVTLYRTLHSFEENGLLHKIPGDSGSAVYGLCNDCDVESHHHNHMHFKCTSCGTTECIDVPVEIPALSLPKNYKMTDMDVIVNGVCNTCNSN</sequence>
<dbReference type="EMBL" id="QREG01000032">
    <property type="protein sequence ID" value="RED92234.1"/>
    <property type="molecule type" value="Genomic_DNA"/>
</dbReference>
<organism evidence="9 10">
    <name type="scientific">Marinoscillum furvescens DSM 4134</name>
    <dbReference type="NCBI Taxonomy" id="1122208"/>
    <lineage>
        <taxon>Bacteria</taxon>
        <taxon>Pseudomonadati</taxon>
        <taxon>Bacteroidota</taxon>
        <taxon>Cytophagia</taxon>
        <taxon>Cytophagales</taxon>
        <taxon>Reichenbachiellaceae</taxon>
        <taxon>Marinoscillum</taxon>
    </lineage>
</organism>
<evidence type="ECO:0000256" key="6">
    <source>
        <dbReference type="ARBA" id="ARBA00023163"/>
    </source>
</evidence>